<dbReference type="AlphaFoldDB" id="A7S965"/>
<evidence type="ECO:0000256" key="1">
    <source>
        <dbReference type="SAM" id="Coils"/>
    </source>
</evidence>
<evidence type="ECO:0000313" key="3">
    <source>
        <dbReference type="Proteomes" id="UP000001593"/>
    </source>
</evidence>
<organism evidence="2 3">
    <name type="scientific">Nematostella vectensis</name>
    <name type="common">Starlet sea anemone</name>
    <dbReference type="NCBI Taxonomy" id="45351"/>
    <lineage>
        <taxon>Eukaryota</taxon>
        <taxon>Metazoa</taxon>
        <taxon>Cnidaria</taxon>
        <taxon>Anthozoa</taxon>
        <taxon>Hexacorallia</taxon>
        <taxon>Actiniaria</taxon>
        <taxon>Edwardsiidae</taxon>
        <taxon>Nematostella</taxon>
    </lineage>
</organism>
<reference evidence="2 3" key="1">
    <citation type="journal article" date="2007" name="Science">
        <title>Sea anemone genome reveals ancestral eumetazoan gene repertoire and genomic organization.</title>
        <authorList>
            <person name="Putnam N.H."/>
            <person name="Srivastava M."/>
            <person name="Hellsten U."/>
            <person name="Dirks B."/>
            <person name="Chapman J."/>
            <person name="Salamov A."/>
            <person name="Terry A."/>
            <person name="Shapiro H."/>
            <person name="Lindquist E."/>
            <person name="Kapitonov V.V."/>
            <person name="Jurka J."/>
            <person name="Genikhovich G."/>
            <person name="Grigoriev I.V."/>
            <person name="Lucas S.M."/>
            <person name="Steele R.E."/>
            <person name="Finnerty J.R."/>
            <person name="Technau U."/>
            <person name="Martindale M.Q."/>
            <person name="Rokhsar D.S."/>
        </authorList>
    </citation>
    <scope>NUCLEOTIDE SEQUENCE [LARGE SCALE GENOMIC DNA]</scope>
    <source>
        <strain evidence="3">CH2 X CH6</strain>
    </source>
</reference>
<accession>A7S965</accession>
<feature type="coiled-coil region" evidence="1">
    <location>
        <begin position="116"/>
        <end position="143"/>
    </location>
</feature>
<dbReference type="InParanoid" id="A7S965"/>
<evidence type="ECO:0000313" key="2">
    <source>
        <dbReference type="EMBL" id="EDO39778.1"/>
    </source>
</evidence>
<dbReference type="PANTHER" id="PTHR31424">
    <property type="entry name" value="PROTEIN CBG23806"/>
    <property type="match status" value="1"/>
</dbReference>
<dbReference type="Proteomes" id="UP000001593">
    <property type="component" value="Unassembled WGS sequence"/>
</dbReference>
<dbReference type="HOGENOM" id="CLU_904004_0_0_1"/>
<keyword evidence="3" id="KW-1185">Reference proteome</keyword>
<keyword evidence="1" id="KW-0175">Coiled coil</keyword>
<name>A7S965_NEMVE</name>
<proteinExistence type="predicted"/>
<dbReference type="EMBL" id="DS469601">
    <property type="protein sequence ID" value="EDO39778.1"/>
    <property type="molecule type" value="Genomic_DNA"/>
</dbReference>
<sequence length="308" mass="34844">MATTNPFFEFLLTESNFRYEHKQRLAENDVIGYTTLPRPLLAVWYLIKTKDIRYIDLLNKSIGATLKISSESVLLEKRLDDLCRRSSAQKKKLNVRGSVKQRLDFCTSACKVQHLRKEVVEIKDLVEERVESLNEKIKATVESVLFLMDKFGVGDDLSKRPEKYETIAESLKDVLEEIDAVQDDGYVELDGKKINVLGLVDRSVTWNAEPTTLPVEIDAQKASISIGAGGILSNFSDQIKMTSKKFVVVEWLNNAEDRCELTVLRGSEVLRQGGLVSVVFIALQQITHQDFTRQKCCKTSTHSARQAV</sequence>
<protein>
    <submittedName>
        <fullName evidence="2">Uncharacterized protein</fullName>
    </submittedName>
</protein>
<gene>
    <name evidence="2" type="ORF">NEMVEDRAFT_v1g243696</name>
</gene>
<dbReference type="PANTHER" id="PTHR31424:SF3">
    <property type="entry name" value="RING-TYPE DOMAIN-CONTAINING PROTEIN"/>
    <property type="match status" value="1"/>
</dbReference>